<proteinExistence type="inferred from homology"/>
<evidence type="ECO:0000256" key="3">
    <source>
        <dbReference type="ARBA" id="ARBA00022525"/>
    </source>
</evidence>
<dbReference type="GO" id="GO:0005615">
    <property type="term" value="C:extracellular space"/>
    <property type="evidence" value="ECO:0007669"/>
    <property type="project" value="TreeGrafter"/>
</dbReference>
<keyword evidence="8" id="KW-1185">Reference proteome</keyword>
<dbReference type="InterPro" id="IPR029058">
    <property type="entry name" value="AB_hydrolase_fold"/>
</dbReference>
<evidence type="ECO:0000256" key="2">
    <source>
        <dbReference type="ARBA" id="ARBA00010701"/>
    </source>
</evidence>
<sequence length="292" mass="32900">MVGHFDMCTILTIAFVFFCTTNVAARKVCYEGLDCFDTSLPCHVVPLPEKPSKINTEFYLFTPENPTTHEVIDWRKDGSIVSSKFQSSRDTKFIIHGYTENILLPQYVKMKDALLSIGKFNVILVNWKDGAEVDRDDLLRNLLKLPKDYLQARQNTRLVGRQIGELSRKLQKLKKASFSSMHLIGFSLGAHVAGYAGEHVSGQYGRITGLDPAGPLYRSFTPWKGCLLEKSDAVFVDIIHTDDVLGNQKAVGHQDFYPSGGKHQVSCPFLDFICDHERAVEFFTESINPKCE</sequence>
<feature type="signal peptide" evidence="5">
    <location>
        <begin position="1"/>
        <end position="25"/>
    </location>
</feature>
<dbReference type="CDD" id="cd00707">
    <property type="entry name" value="Pancreat_lipase_like"/>
    <property type="match status" value="1"/>
</dbReference>
<dbReference type="PRINTS" id="PR00821">
    <property type="entry name" value="TAGLIPASE"/>
</dbReference>
<keyword evidence="3" id="KW-0964">Secreted</keyword>
<protein>
    <submittedName>
        <fullName evidence="7">Pancreatic lipase-related protein 2</fullName>
    </submittedName>
</protein>
<dbReference type="OrthoDB" id="199913at2759"/>
<evidence type="ECO:0000313" key="8">
    <source>
        <dbReference type="Proteomes" id="UP001152320"/>
    </source>
</evidence>
<gene>
    <name evidence="7" type="ORF">HOLleu_34102</name>
</gene>
<dbReference type="PANTHER" id="PTHR11610">
    <property type="entry name" value="LIPASE"/>
    <property type="match status" value="1"/>
</dbReference>
<dbReference type="GO" id="GO:0016298">
    <property type="term" value="F:lipase activity"/>
    <property type="evidence" value="ECO:0007669"/>
    <property type="project" value="InterPro"/>
</dbReference>
<keyword evidence="5" id="KW-0732">Signal</keyword>
<comment type="caution">
    <text evidence="7">The sequence shown here is derived from an EMBL/GenBank/DDBJ whole genome shotgun (WGS) entry which is preliminary data.</text>
</comment>
<feature type="chain" id="PRO_5040437977" evidence="5">
    <location>
        <begin position="26"/>
        <end position="292"/>
    </location>
</feature>
<dbReference type="SUPFAM" id="SSF53474">
    <property type="entry name" value="alpha/beta-Hydrolases"/>
    <property type="match status" value="1"/>
</dbReference>
<dbReference type="InterPro" id="IPR013818">
    <property type="entry name" value="Lipase"/>
</dbReference>
<organism evidence="7 8">
    <name type="scientific">Holothuria leucospilota</name>
    <name type="common">Black long sea cucumber</name>
    <name type="synonym">Mertensiothuria leucospilota</name>
    <dbReference type="NCBI Taxonomy" id="206669"/>
    <lineage>
        <taxon>Eukaryota</taxon>
        <taxon>Metazoa</taxon>
        <taxon>Echinodermata</taxon>
        <taxon>Eleutherozoa</taxon>
        <taxon>Echinozoa</taxon>
        <taxon>Holothuroidea</taxon>
        <taxon>Aspidochirotacea</taxon>
        <taxon>Aspidochirotida</taxon>
        <taxon>Holothuriidae</taxon>
        <taxon>Holothuria</taxon>
    </lineage>
</organism>
<comment type="similarity">
    <text evidence="2 4">Belongs to the AB hydrolase superfamily. Lipase family.</text>
</comment>
<feature type="domain" description="Lipase" evidence="6">
    <location>
        <begin position="46"/>
        <end position="288"/>
    </location>
</feature>
<evidence type="ECO:0000259" key="6">
    <source>
        <dbReference type="Pfam" id="PF00151"/>
    </source>
</evidence>
<evidence type="ECO:0000256" key="4">
    <source>
        <dbReference type="RuleBase" id="RU004262"/>
    </source>
</evidence>
<dbReference type="InterPro" id="IPR000734">
    <property type="entry name" value="TAG_lipase"/>
</dbReference>
<evidence type="ECO:0000256" key="5">
    <source>
        <dbReference type="SAM" id="SignalP"/>
    </source>
</evidence>
<reference evidence="7" key="1">
    <citation type="submission" date="2021-10" db="EMBL/GenBank/DDBJ databases">
        <title>Tropical sea cucumber genome reveals ecological adaptation and Cuvierian tubules defense mechanism.</title>
        <authorList>
            <person name="Chen T."/>
        </authorList>
    </citation>
    <scope>NUCLEOTIDE SEQUENCE</scope>
    <source>
        <strain evidence="7">Nanhai2018</strain>
        <tissue evidence="7">Muscle</tissue>
    </source>
</reference>
<dbReference type="AlphaFoldDB" id="A0A9Q0YU35"/>
<dbReference type="InterPro" id="IPR033906">
    <property type="entry name" value="Lipase_N"/>
</dbReference>
<dbReference type="PANTHER" id="PTHR11610:SF178">
    <property type="entry name" value="LIPASE MEMBER H-A-LIKE PROTEIN"/>
    <property type="match status" value="1"/>
</dbReference>
<name>A0A9Q0YU35_HOLLE</name>
<dbReference type="EMBL" id="JAIZAY010000017">
    <property type="protein sequence ID" value="KAJ8026296.1"/>
    <property type="molecule type" value="Genomic_DNA"/>
</dbReference>
<accession>A0A9Q0YU35</accession>
<dbReference type="Pfam" id="PF00151">
    <property type="entry name" value="Lipase"/>
    <property type="match status" value="1"/>
</dbReference>
<dbReference type="Proteomes" id="UP001152320">
    <property type="component" value="Chromosome 17"/>
</dbReference>
<comment type="subcellular location">
    <subcellularLocation>
        <location evidence="1">Secreted</location>
    </subcellularLocation>
</comment>
<evidence type="ECO:0000256" key="1">
    <source>
        <dbReference type="ARBA" id="ARBA00004613"/>
    </source>
</evidence>
<dbReference type="Gene3D" id="3.40.50.1820">
    <property type="entry name" value="alpha/beta hydrolase"/>
    <property type="match status" value="1"/>
</dbReference>
<evidence type="ECO:0000313" key="7">
    <source>
        <dbReference type="EMBL" id="KAJ8026296.1"/>
    </source>
</evidence>
<dbReference type="GO" id="GO:0016042">
    <property type="term" value="P:lipid catabolic process"/>
    <property type="evidence" value="ECO:0007669"/>
    <property type="project" value="TreeGrafter"/>
</dbReference>